<dbReference type="InterPro" id="IPR015946">
    <property type="entry name" value="KH_dom-like_a/b"/>
</dbReference>
<dbReference type="GO" id="GO:0003723">
    <property type="term" value="F:RNA binding"/>
    <property type="evidence" value="ECO:0007669"/>
    <property type="project" value="InterPro"/>
</dbReference>
<dbReference type="Gene3D" id="3.30.1370.180">
    <property type="match status" value="1"/>
</dbReference>
<evidence type="ECO:0000259" key="2">
    <source>
        <dbReference type="SMART" id="SM01245"/>
    </source>
</evidence>
<dbReference type="PANTHER" id="PTHR35800:SF1">
    <property type="entry name" value="RNA-BINDING PROTEIN KHPB"/>
    <property type="match status" value="1"/>
</dbReference>
<dbReference type="InterPro" id="IPR039247">
    <property type="entry name" value="KhpB"/>
</dbReference>
<protein>
    <submittedName>
        <fullName evidence="3">Jag domain-containing protein</fullName>
    </submittedName>
</protein>
<gene>
    <name evidence="3" type="ORF">CINF_1171</name>
</gene>
<name>A0A7H9CJ15_9BACT</name>
<keyword evidence="4" id="KW-1185">Reference proteome</keyword>
<dbReference type="PANTHER" id="PTHR35800">
    <property type="entry name" value="PROTEIN JAG"/>
    <property type="match status" value="1"/>
</dbReference>
<evidence type="ECO:0000256" key="1">
    <source>
        <dbReference type="SAM" id="MobiDB-lite"/>
    </source>
</evidence>
<dbReference type="EMBL" id="CP049075">
    <property type="protein sequence ID" value="QLI05661.1"/>
    <property type="molecule type" value="Genomic_DNA"/>
</dbReference>
<dbReference type="Gene3D" id="3.30.30.80">
    <property type="entry name" value="probable RNA-binding protein from clostridium symbiosum atcc 14940"/>
    <property type="match status" value="1"/>
</dbReference>
<dbReference type="InterPro" id="IPR040977">
    <property type="entry name" value="HP1451_C"/>
</dbReference>
<evidence type="ECO:0000313" key="3">
    <source>
        <dbReference type="EMBL" id="QLI05661.1"/>
    </source>
</evidence>
<dbReference type="AlphaFoldDB" id="A0A7H9CJ15"/>
<feature type="region of interest" description="Disordered" evidence="1">
    <location>
        <begin position="55"/>
        <end position="84"/>
    </location>
</feature>
<dbReference type="InterPro" id="IPR032782">
    <property type="entry name" value="KhpB_N"/>
</dbReference>
<dbReference type="Proteomes" id="UP000509414">
    <property type="component" value="Chromosome"/>
</dbReference>
<feature type="compositionally biased region" description="Basic residues" evidence="1">
    <location>
        <begin position="56"/>
        <end position="67"/>
    </location>
</feature>
<dbReference type="Gene3D" id="3.30.300.20">
    <property type="match status" value="1"/>
</dbReference>
<feature type="domain" description="RNA-binding protein KhpB N-terminal" evidence="2">
    <location>
        <begin position="2"/>
        <end position="53"/>
    </location>
</feature>
<reference evidence="3 4" key="1">
    <citation type="submission" date="2020-02" db="EMBL/GenBank/DDBJ databases">
        <title>Complete genome sequence of the novel Campylobacter species Candidatus Campylobacter infans.</title>
        <authorList>
            <person name="Duim B."/>
            <person name="Zomer A."/>
            <person name="van der Graaf L."/>
            <person name="Wagenaar J."/>
        </authorList>
    </citation>
    <scope>NUCLEOTIDE SEQUENCE [LARGE SCALE GENOMIC DNA]</scope>
    <source>
        <strain evidence="3 4">19S00001</strain>
    </source>
</reference>
<evidence type="ECO:0000313" key="4">
    <source>
        <dbReference type="Proteomes" id="UP000509414"/>
    </source>
</evidence>
<dbReference type="KEGG" id="cinf:CINF_1171"/>
<dbReference type="RefSeq" id="WP_179974849.1">
    <property type="nucleotide sequence ID" value="NZ_CP049075.1"/>
</dbReference>
<proteinExistence type="predicted"/>
<organism evidence="3 4">
    <name type="scientific">Candidatus Campylobacter infans</name>
    <dbReference type="NCBI Taxonomy" id="2561898"/>
    <lineage>
        <taxon>Bacteria</taxon>
        <taxon>Pseudomonadati</taxon>
        <taxon>Campylobacterota</taxon>
        <taxon>Epsilonproteobacteria</taxon>
        <taxon>Campylobacterales</taxon>
        <taxon>Campylobacteraceae</taxon>
        <taxon>Campylobacter</taxon>
    </lineage>
</organism>
<dbReference type="Pfam" id="PF18472">
    <property type="entry name" value="HP1451_C"/>
    <property type="match status" value="1"/>
</dbReference>
<accession>A0A7H9CJ15</accession>
<dbReference type="InterPro" id="IPR038247">
    <property type="entry name" value="Jag_N_dom_sf"/>
</dbReference>
<dbReference type="SMART" id="SM01245">
    <property type="entry name" value="Jag_N"/>
    <property type="match status" value="1"/>
</dbReference>
<sequence>MKIQAYSLQEAYMKASNELSSSAADINIQIISKPCAGIFGLFKKLGVFEATITKKSNPHAKAEKHKNNKEIKSQKASENNPKEALTQNEAKILNTQDKSQILNTQTQAQILNAKPEEPTTQKPSSFNAYNDIIDNFNTESKEKAKATQEIALSVQNDLTRLFGVSSFKVNPPEVSIYDQNTLYIKIDGEDSALLIGKEGYRYKAISYLLYNWINAKYGLNIRFEVAEFLSNQENIISTYLASLTQRIKEQGFGNTKVLDGVLLKIALEQLRTQFPDKYVAIKNNDEGRYIVVSEFYKK</sequence>
<dbReference type="Pfam" id="PF14804">
    <property type="entry name" value="Jag_N"/>
    <property type="match status" value="1"/>
</dbReference>